<dbReference type="InterPro" id="IPR015797">
    <property type="entry name" value="NUDIX_hydrolase-like_dom_sf"/>
</dbReference>
<comment type="catalytic activity">
    <reaction evidence="10">
        <text>8-oxo-dGTP + H2O = 8-oxo-dGMP + diphosphate + H(+)</text>
        <dbReference type="Rhea" id="RHEA:31575"/>
        <dbReference type="ChEBI" id="CHEBI:15377"/>
        <dbReference type="ChEBI" id="CHEBI:15378"/>
        <dbReference type="ChEBI" id="CHEBI:33019"/>
        <dbReference type="ChEBI" id="CHEBI:63224"/>
        <dbReference type="ChEBI" id="CHEBI:77896"/>
        <dbReference type="EC" id="3.6.1.55"/>
    </reaction>
</comment>
<keyword evidence="20" id="KW-1185">Reference proteome</keyword>
<reference evidence="19 20" key="1">
    <citation type="submission" date="2021-03" db="EMBL/GenBank/DDBJ databases">
        <title>Genomic and phenotypic characterization of Chloracidobacterium isolates provides evidence for multiple species.</title>
        <authorList>
            <person name="Saini M.K."/>
            <person name="Costas A.M.G."/>
            <person name="Tank M."/>
            <person name="Bryant D.A."/>
        </authorList>
    </citation>
    <scope>NUCLEOTIDE SEQUENCE [LARGE SCALE GENOMIC DNA]</scope>
    <source>
        <strain evidence="19 20">N</strain>
    </source>
</reference>
<dbReference type="RefSeq" id="WP_211422170.1">
    <property type="nucleotide sequence ID" value="NZ_CP072642.1"/>
</dbReference>
<evidence type="ECO:0000256" key="17">
    <source>
        <dbReference type="RuleBase" id="RU003476"/>
    </source>
</evidence>
<evidence type="ECO:0000313" key="19">
    <source>
        <dbReference type="EMBL" id="QUV93829.1"/>
    </source>
</evidence>
<accession>A0ABX8AYQ1</accession>
<evidence type="ECO:0000256" key="4">
    <source>
        <dbReference type="ARBA" id="ARBA00022705"/>
    </source>
</evidence>
<gene>
    <name evidence="19" type="ORF">J8C05_10770</name>
</gene>
<evidence type="ECO:0000313" key="20">
    <source>
        <dbReference type="Proteomes" id="UP000677668"/>
    </source>
</evidence>
<evidence type="ECO:0000256" key="7">
    <source>
        <dbReference type="ARBA" id="ARBA00022801"/>
    </source>
</evidence>
<keyword evidence="6" id="KW-0227">DNA damage</keyword>
<evidence type="ECO:0000256" key="5">
    <source>
        <dbReference type="ARBA" id="ARBA00022723"/>
    </source>
</evidence>
<evidence type="ECO:0000256" key="10">
    <source>
        <dbReference type="ARBA" id="ARBA00035861"/>
    </source>
</evidence>
<evidence type="ECO:0000259" key="18">
    <source>
        <dbReference type="PROSITE" id="PS51462"/>
    </source>
</evidence>
<evidence type="ECO:0000256" key="8">
    <source>
        <dbReference type="ARBA" id="ARBA00022842"/>
    </source>
</evidence>
<dbReference type="PROSITE" id="PS00893">
    <property type="entry name" value="NUDIX_BOX"/>
    <property type="match status" value="1"/>
</dbReference>
<proteinExistence type="inferred from homology"/>
<evidence type="ECO:0000256" key="13">
    <source>
        <dbReference type="ARBA" id="ARBA00040794"/>
    </source>
</evidence>
<feature type="domain" description="Nudix hydrolase" evidence="18">
    <location>
        <begin position="4"/>
        <end position="135"/>
    </location>
</feature>
<comment type="cofactor">
    <cofactor evidence="1">
        <name>Mg(2+)</name>
        <dbReference type="ChEBI" id="CHEBI:18420"/>
    </cofactor>
</comment>
<name>A0ABX8AYQ1_9BACT</name>
<protein>
    <recommendedName>
        <fullName evidence="13">8-oxo-dGTP diphosphatase</fullName>
        <ecNumber evidence="12">3.6.1.55</ecNumber>
    </recommendedName>
    <alternativeName>
        <fullName evidence="16">7,8-dihydro-8-oxoguanine-triphosphatase</fullName>
    </alternativeName>
    <alternativeName>
        <fullName evidence="15">Mutator protein MutT</fullName>
    </alternativeName>
    <alternativeName>
        <fullName evidence="14">dGTP pyrophosphohydrolase</fullName>
    </alternativeName>
</protein>
<keyword evidence="9" id="KW-0234">DNA repair</keyword>
<dbReference type="EC" id="3.6.1.55" evidence="12"/>
<keyword evidence="4" id="KW-0235">DNA replication</keyword>
<evidence type="ECO:0000256" key="2">
    <source>
        <dbReference type="ARBA" id="ARBA00005582"/>
    </source>
</evidence>
<dbReference type="InterPro" id="IPR000086">
    <property type="entry name" value="NUDIX_hydrolase_dom"/>
</dbReference>
<comment type="similarity">
    <text evidence="2 17">Belongs to the Nudix hydrolase family.</text>
</comment>
<dbReference type="Proteomes" id="UP000677668">
    <property type="component" value="Chromosome 1"/>
</dbReference>
<dbReference type="EMBL" id="CP072642">
    <property type="protein sequence ID" value="QUV93829.1"/>
    <property type="molecule type" value="Genomic_DNA"/>
</dbReference>
<dbReference type="CDD" id="cd03425">
    <property type="entry name" value="NUDIX_MutT_NudA_like"/>
    <property type="match status" value="1"/>
</dbReference>
<dbReference type="InterPro" id="IPR020084">
    <property type="entry name" value="NUDIX_hydrolase_CS"/>
</dbReference>
<evidence type="ECO:0000256" key="9">
    <source>
        <dbReference type="ARBA" id="ARBA00023204"/>
    </source>
</evidence>
<comment type="catalytic activity">
    <reaction evidence="11">
        <text>8-oxo-GTP + H2O = 8-oxo-GMP + diphosphate + H(+)</text>
        <dbReference type="Rhea" id="RHEA:67616"/>
        <dbReference type="ChEBI" id="CHEBI:15377"/>
        <dbReference type="ChEBI" id="CHEBI:15378"/>
        <dbReference type="ChEBI" id="CHEBI:33019"/>
        <dbReference type="ChEBI" id="CHEBI:143553"/>
        <dbReference type="ChEBI" id="CHEBI:145694"/>
    </reaction>
</comment>
<evidence type="ECO:0000256" key="11">
    <source>
        <dbReference type="ARBA" id="ARBA00036904"/>
    </source>
</evidence>
<evidence type="ECO:0000256" key="1">
    <source>
        <dbReference type="ARBA" id="ARBA00001946"/>
    </source>
</evidence>
<dbReference type="PRINTS" id="PR00502">
    <property type="entry name" value="NUDIXFAMILY"/>
</dbReference>
<keyword evidence="5" id="KW-0479">Metal-binding</keyword>
<dbReference type="InterPro" id="IPR047127">
    <property type="entry name" value="MutT-like"/>
</dbReference>
<keyword evidence="8" id="KW-0460">Magnesium</keyword>
<dbReference type="Gene3D" id="3.90.79.10">
    <property type="entry name" value="Nucleoside Triphosphate Pyrophosphohydrolase"/>
    <property type="match status" value="1"/>
</dbReference>
<dbReference type="PANTHER" id="PTHR47707">
    <property type="entry name" value="8-OXO-DGTP DIPHOSPHATASE"/>
    <property type="match status" value="1"/>
</dbReference>
<keyword evidence="3" id="KW-0515">Mutator protein</keyword>
<organism evidence="19 20">
    <name type="scientific">Chloracidobacterium sp. N</name>
    <dbReference type="NCBI Taxonomy" id="2821540"/>
    <lineage>
        <taxon>Bacteria</taxon>
        <taxon>Pseudomonadati</taxon>
        <taxon>Acidobacteriota</taxon>
        <taxon>Terriglobia</taxon>
        <taxon>Terriglobales</taxon>
        <taxon>Acidobacteriaceae</taxon>
        <taxon>Chloracidobacterium</taxon>
        <taxon>Chloracidobacterium aggregatum</taxon>
    </lineage>
</organism>
<dbReference type="PANTHER" id="PTHR47707:SF1">
    <property type="entry name" value="NUDIX HYDROLASE FAMILY PROTEIN"/>
    <property type="match status" value="1"/>
</dbReference>
<dbReference type="InterPro" id="IPR020476">
    <property type="entry name" value="Nudix_hydrolase"/>
</dbReference>
<sequence>MVATPHPTTTLVVAAVCVDGPHVLLTQRLPTGRFANQWEFPGGKLHWNEAPEAGLRRELDEELGVQIAVGHPLHIIHYAVDARQAFAVMFYWARITGGVPALRGVQAACWVRPEEMTTLDILAPNRPVVTRLCQLAARPGGLCPQFD</sequence>
<dbReference type="PROSITE" id="PS51462">
    <property type="entry name" value="NUDIX"/>
    <property type="match status" value="1"/>
</dbReference>
<evidence type="ECO:0000256" key="6">
    <source>
        <dbReference type="ARBA" id="ARBA00022763"/>
    </source>
</evidence>
<evidence type="ECO:0000256" key="14">
    <source>
        <dbReference type="ARBA" id="ARBA00041592"/>
    </source>
</evidence>
<dbReference type="Pfam" id="PF00293">
    <property type="entry name" value="NUDIX"/>
    <property type="match status" value="1"/>
</dbReference>
<evidence type="ECO:0000256" key="12">
    <source>
        <dbReference type="ARBA" id="ARBA00038905"/>
    </source>
</evidence>
<keyword evidence="7 17" id="KW-0378">Hydrolase</keyword>
<evidence type="ECO:0000256" key="16">
    <source>
        <dbReference type="ARBA" id="ARBA00042798"/>
    </source>
</evidence>
<evidence type="ECO:0000256" key="15">
    <source>
        <dbReference type="ARBA" id="ARBA00041979"/>
    </source>
</evidence>
<evidence type="ECO:0000256" key="3">
    <source>
        <dbReference type="ARBA" id="ARBA00022457"/>
    </source>
</evidence>
<dbReference type="SUPFAM" id="SSF55811">
    <property type="entry name" value="Nudix"/>
    <property type="match status" value="1"/>
</dbReference>